<accession>I7GL25</accession>
<protein>
    <submittedName>
        <fullName evidence="1">Macaca fascicularis brain cDNA clone: QflA-16703, similar to human LIM domain binding 2 (LDB2), mRNA, RefSeq: NM_001290.1</fullName>
    </submittedName>
</protein>
<sequence>MFSFIGQQLRGPSKVIYGRADVNWFLSLESTQ</sequence>
<proteinExistence type="evidence at transcript level"/>
<dbReference type="AlphaFoldDB" id="I7GL25"/>
<name>I7GL25_MACFA</name>
<reference evidence="1" key="1">
    <citation type="journal article" date="2007" name="PLoS Biol.">
        <title>Rate of evolution in brain-expressed genes in humans and other primates.</title>
        <authorList>
            <person name="Wang H.-Y."/>
            <person name="Chien H.-C."/>
            <person name="Osada N."/>
            <person name="Hashimoto K."/>
            <person name="Sugano S."/>
            <person name="Gojobori T."/>
            <person name="Chou C.-K."/>
            <person name="Tsai S.-F."/>
            <person name="Wu C.-I."/>
            <person name="Shen C.-K.J."/>
        </authorList>
    </citation>
    <scope>NUCLEOTIDE SEQUENCE</scope>
</reference>
<evidence type="ECO:0000313" key="1">
    <source>
        <dbReference type="EMBL" id="BAE89169.1"/>
    </source>
</evidence>
<organism evidence="1">
    <name type="scientific">Macaca fascicularis</name>
    <name type="common">Crab-eating macaque</name>
    <name type="synonym">Cynomolgus monkey</name>
    <dbReference type="NCBI Taxonomy" id="9541"/>
    <lineage>
        <taxon>Eukaryota</taxon>
        <taxon>Metazoa</taxon>
        <taxon>Chordata</taxon>
        <taxon>Craniata</taxon>
        <taxon>Vertebrata</taxon>
        <taxon>Euteleostomi</taxon>
        <taxon>Mammalia</taxon>
        <taxon>Eutheria</taxon>
        <taxon>Euarchontoglires</taxon>
        <taxon>Primates</taxon>
        <taxon>Haplorrhini</taxon>
        <taxon>Catarrhini</taxon>
        <taxon>Cercopithecidae</taxon>
        <taxon>Cercopithecinae</taxon>
        <taxon>Macaca</taxon>
    </lineage>
</organism>
<dbReference type="EMBL" id="AB172107">
    <property type="protein sequence ID" value="BAE89169.1"/>
    <property type="molecule type" value="mRNA"/>
</dbReference>